<dbReference type="OrthoDB" id="9802472at2"/>
<name>A0A330H1V4_9HYPH</name>
<evidence type="ECO:0000313" key="3">
    <source>
        <dbReference type="EMBL" id="RAZ81658.1"/>
    </source>
</evidence>
<dbReference type="InterPro" id="IPR014144">
    <property type="entry name" value="LigD_PE_domain"/>
</dbReference>
<evidence type="ECO:0000256" key="1">
    <source>
        <dbReference type="SAM" id="MobiDB-lite"/>
    </source>
</evidence>
<dbReference type="PANTHER" id="PTHR39465:SF1">
    <property type="entry name" value="DNA LIGASE D 3'-PHOSPHOESTERASE DOMAIN-CONTAINING PROTEIN"/>
    <property type="match status" value="1"/>
</dbReference>
<reference evidence="3 4" key="1">
    <citation type="submission" date="2018-07" db="EMBL/GenBank/DDBJ databases">
        <title>Diversity of Mesorhizobium strains in Brazil.</title>
        <authorList>
            <person name="Helene L.C.F."/>
            <person name="Dall'Agnol R."/>
            <person name="Delamuta J.R.M."/>
            <person name="Hungria M."/>
        </authorList>
    </citation>
    <scope>NUCLEOTIDE SEQUENCE [LARGE SCALE GENOMIC DNA]</scope>
    <source>
        <strain evidence="3 4">AC99b</strain>
    </source>
</reference>
<dbReference type="Proteomes" id="UP000251558">
    <property type="component" value="Unassembled WGS sequence"/>
</dbReference>
<organism evidence="3 4">
    <name type="scientific">Mesorhizobium hawassense</name>
    <dbReference type="NCBI Taxonomy" id="1209954"/>
    <lineage>
        <taxon>Bacteria</taxon>
        <taxon>Pseudomonadati</taxon>
        <taxon>Pseudomonadota</taxon>
        <taxon>Alphaproteobacteria</taxon>
        <taxon>Hyphomicrobiales</taxon>
        <taxon>Phyllobacteriaceae</taxon>
        <taxon>Mesorhizobium</taxon>
    </lineage>
</organism>
<comment type="caution">
    <text evidence="3">The sequence shown here is derived from an EMBL/GenBank/DDBJ whole genome shotgun (WGS) entry which is preliminary data.</text>
</comment>
<dbReference type="AlphaFoldDB" id="A0A330H1V4"/>
<dbReference type="PANTHER" id="PTHR39465">
    <property type="entry name" value="DNA LIGASE D, 3'-PHOSPHOESTERASE DOMAIN"/>
    <property type="match status" value="1"/>
</dbReference>
<feature type="domain" description="DNA ligase D 3'-phosphoesterase" evidence="2">
    <location>
        <begin position="35"/>
        <end position="76"/>
    </location>
</feature>
<dbReference type="RefSeq" id="WP_146770396.1">
    <property type="nucleotide sequence ID" value="NZ_QMBP01000062.1"/>
</dbReference>
<sequence>MPAKLTSYRAKRQFSRTPEPAGGTVAEGGNRFVVHKHHATADHYDLRLEVGGVLKSWAVPRGPSLNPADKRLAVET</sequence>
<evidence type="ECO:0000313" key="4">
    <source>
        <dbReference type="Proteomes" id="UP000251558"/>
    </source>
</evidence>
<dbReference type="Pfam" id="PF13298">
    <property type="entry name" value="LigD_N"/>
    <property type="match status" value="1"/>
</dbReference>
<feature type="non-terminal residue" evidence="3">
    <location>
        <position position="76"/>
    </location>
</feature>
<feature type="region of interest" description="Disordered" evidence="1">
    <location>
        <begin position="1"/>
        <end position="26"/>
    </location>
</feature>
<proteinExistence type="predicted"/>
<accession>A0A330H1V4</accession>
<dbReference type="EMBL" id="QMBP01000062">
    <property type="protein sequence ID" value="RAZ81658.1"/>
    <property type="molecule type" value="Genomic_DNA"/>
</dbReference>
<protein>
    <recommendedName>
        <fullName evidence="2">DNA ligase D 3'-phosphoesterase domain-containing protein</fullName>
    </recommendedName>
</protein>
<gene>
    <name evidence="3" type="ORF">DPM33_35655</name>
</gene>
<keyword evidence="4" id="KW-1185">Reference proteome</keyword>
<evidence type="ECO:0000259" key="2">
    <source>
        <dbReference type="Pfam" id="PF13298"/>
    </source>
</evidence>